<evidence type="ECO:0000313" key="3">
    <source>
        <dbReference type="EMBL" id="KNC78906.1"/>
    </source>
</evidence>
<dbReference type="GeneID" id="25909186"/>
<dbReference type="SUPFAM" id="SSF50249">
    <property type="entry name" value="Nucleic acid-binding proteins"/>
    <property type="match status" value="1"/>
</dbReference>
<evidence type="ECO:0000313" key="4">
    <source>
        <dbReference type="Proteomes" id="UP000054560"/>
    </source>
</evidence>
<dbReference type="OrthoDB" id="200924at2759"/>
<protein>
    <recommendedName>
        <fullName evidence="2">mRNA capping enzyme C-terminal domain-containing protein</fullName>
    </recommendedName>
</protein>
<dbReference type="Pfam" id="PF03919">
    <property type="entry name" value="mRNA_cap_C"/>
    <property type="match status" value="1"/>
</dbReference>
<dbReference type="InterPro" id="IPR051029">
    <property type="entry name" value="mRNA_Capping_Enz/RNA_Phosphat"/>
</dbReference>
<name>A0A0L0FQT1_9EUKA</name>
<accession>A0A0L0FQT1</accession>
<reference evidence="3 4" key="1">
    <citation type="submission" date="2011-02" db="EMBL/GenBank/DDBJ databases">
        <title>The Genome Sequence of Sphaeroforma arctica JP610.</title>
        <authorList>
            <consortium name="The Broad Institute Genome Sequencing Platform"/>
            <person name="Russ C."/>
            <person name="Cuomo C."/>
            <person name="Young S.K."/>
            <person name="Zeng Q."/>
            <person name="Gargeya S."/>
            <person name="Alvarado L."/>
            <person name="Berlin A."/>
            <person name="Chapman S.B."/>
            <person name="Chen Z."/>
            <person name="Freedman E."/>
            <person name="Gellesch M."/>
            <person name="Goldberg J."/>
            <person name="Griggs A."/>
            <person name="Gujja S."/>
            <person name="Heilman E."/>
            <person name="Heiman D."/>
            <person name="Howarth C."/>
            <person name="Mehta T."/>
            <person name="Neiman D."/>
            <person name="Pearson M."/>
            <person name="Roberts A."/>
            <person name="Saif S."/>
            <person name="Shea T."/>
            <person name="Shenoy N."/>
            <person name="Sisk P."/>
            <person name="Stolte C."/>
            <person name="Sykes S."/>
            <person name="White J."/>
            <person name="Yandava C."/>
            <person name="Burger G."/>
            <person name="Gray M.W."/>
            <person name="Holland P.W.H."/>
            <person name="King N."/>
            <person name="Lang F.B.F."/>
            <person name="Roger A.J."/>
            <person name="Ruiz-Trillo I."/>
            <person name="Haas B."/>
            <person name="Nusbaum C."/>
            <person name="Birren B."/>
        </authorList>
    </citation>
    <scope>NUCLEOTIDE SEQUENCE [LARGE SCALE GENOMIC DNA]</scope>
    <source>
        <strain evidence="3 4">JP610</strain>
    </source>
</reference>
<gene>
    <name evidence="3" type="ORF">SARC_08682</name>
</gene>
<dbReference type="PANTHER" id="PTHR10367:SF17">
    <property type="entry name" value="MRNA-CAPPING ENZYME"/>
    <property type="match status" value="1"/>
</dbReference>
<evidence type="ECO:0000259" key="2">
    <source>
        <dbReference type="Pfam" id="PF03919"/>
    </source>
</evidence>
<dbReference type="eggNOG" id="KOG2386">
    <property type="taxonomic scope" value="Eukaryota"/>
</dbReference>
<organism evidence="3 4">
    <name type="scientific">Sphaeroforma arctica JP610</name>
    <dbReference type="NCBI Taxonomy" id="667725"/>
    <lineage>
        <taxon>Eukaryota</taxon>
        <taxon>Ichthyosporea</taxon>
        <taxon>Ichthyophonida</taxon>
        <taxon>Sphaeroforma</taxon>
    </lineage>
</organism>
<evidence type="ECO:0000256" key="1">
    <source>
        <dbReference type="SAM" id="MobiDB-lite"/>
    </source>
</evidence>
<feature type="compositionally biased region" description="Basic and acidic residues" evidence="1">
    <location>
        <begin position="164"/>
        <end position="175"/>
    </location>
</feature>
<feature type="region of interest" description="Disordered" evidence="1">
    <location>
        <begin position="141"/>
        <end position="175"/>
    </location>
</feature>
<sequence length="175" mass="19960">MRRIFHSHPIQSPMAPMLLPLAMPHGFLFVLNYPEPVGKLHVPLKQLKEYDNKIIECTWDPLIGPDGAQWTKERILATQKRDPKFKCGNWKFMRIRTDKSLPNGFKTLQGCLRSISHGLTEKELLEFVSTKAKPYHETADNRLPEIKHPGGNHHDNSQLTTGSEHPDAGERPIAL</sequence>
<dbReference type="InterPro" id="IPR012340">
    <property type="entry name" value="NA-bd_OB-fold"/>
</dbReference>
<dbReference type="STRING" id="667725.A0A0L0FQT1"/>
<dbReference type="AlphaFoldDB" id="A0A0L0FQT1"/>
<dbReference type="PANTHER" id="PTHR10367">
    <property type="entry name" value="MRNA-CAPPING ENZYME"/>
    <property type="match status" value="1"/>
</dbReference>
<dbReference type="RefSeq" id="XP_014152808.1">
    <property type="nucleotide sequence ID" value="XM_014297333.1"/>
</dbReference>
<dbReference type="GO" id="GO:0004484">
    <property type="term" value="F:mRNA guanylyltransferase activity"/>
    <property type="evidence" value="ECO:0007669"/>
    <property type="project" value="TreeGrafter"/>
</dbReference>
<proteinExistence type="predicted"/>
<dbReference type="Proteomes" id="UP000054560">
    <property type="component" value="Unassembled WGS sequence"/>
</dbReference>
<dbReference type="InterPro" id="IPR013846">
    <property type="entry name" value="mRNA_cap_enzyme_C"/>
</dbReference>
<feature type="domain" description="mRNA capping enzyme C-terminal" evidence="2">
    <location>
        <begin position="46"/>
        <end position="125"/>
    </location>
</feature>
<dbReference type="GO" id="GO:0006370">
    <property type="term" value="P:7-methylguanosine mRNA capping"/>
    <property type="evidence" value="ECO:0007669"/>
    <property type="project" value="TreeGrafter"/>
</dbReference>
<dbReference type="Gene3D" id="2.40.50.140">
    <property type="entry name" value="Nucleic acid-binding proteins"/>
    <property type="match status" value="1"/>
</dbReference>
<feature type="compositionally biased region" description="Basic and acidic residues" evidence="1">
    <location>
        <begin position="141"/>
        <end position="156"/>
    </location>
</feature>
<dbReference type="EMBL" id="KQ242399">
    <property type="protein sequence ID" value="KNC78906.1"/>
    <property type="molecule type" value="Genomic_DNA"/>
</dbReference>
<keyword evidence="4" id="KW-1185">Reference proteome</keyword>